<dbReference type="GO" id="GO:0016829">
    <property type="term" value="F:lyase activity"/>
    <property type="evidence" value="ECO:0007669"/>
    <property type="project" value="UniProtKB-KW"/>
</dbReference>
<keyword evidence="5 7" id="KW-0627">Porphyrin biosynthesis</keyword>
<dbReference type="CDD" id="cd03411">
    <property type="entry name" value="Ferrochelatase_N"/>
    <property type="match status" value="1"/>
</dbReference>
<dbReference type="InterPro" id="IPR033644">
    <property type="entry name" value="Ferrochelatase_C"/>
</dbReference>
<dbReference type="Proteomes" id="UP000326029">
    <property type="component" value="Chromosome"/>
</dbReference>
<evidence type="ECO:0000256" key="4">
    <source>
        <dbReference type="ARBA" id="ARBA00023239"/>
    </source>
</evidence>
<proteinExistence type="inferred from homology"/>
<evidence type="ECO:0000313" key="9">
    <source>
        <dbReference type="EMBL" id="QEV36488.1"/>
    </source>
</evidence>
<feature type="binding site" evidence="7">
    <location>
        <position position="128"/>
    </location>
    <ligand>
        <name>Fe-coproporphyrin III</name>
        <dbReference type="ChEBI" id="CHEBI:68438"/>
    </ligand>
</feature>
<accession>A0ABX6BPQ2</accession>
<dbReference type="PANTHER" id="PTHR11108">
    <property type="entry name" value="FERROCHELATASE"/>
    <property type="match status" value="1"/>
</dbReference>
<evidence type="ECO:0000256" key="8">
    <source>
        <dbReference type="RuleBase" id="RU004185"/>
    </source>
</evidence>
<comment type="similarity">
    <text evidence="7 8">Belongs to the ferrochelatase family.</text>
</comment>
<dbReference type="InterPro" id="IPR001015">
    <property type="entry name" value="Ferrochelatase"/>
</dbReference>
<evidence type="ECO:0000256" key="6">
    <source>
        <dbReference type="ARBA" id="ARBA00024536"/>
    </source>
</evidence>
<comment type="subcellular location">
    <subcellularLocation>
        <location evidence="7">Cytoplasm</location>
    </subcellularLocation>
</comment>
<feature type="binding site" evidence="7">
    <location>
        <position position="286"/>
    </location>
    <ligand>
        <name>Fe(2+)</name>
        <dbReference type="ChEBI" id="CHEBI:29033"/>
    </ligand>
</feature>
<dbReference type="HAMAP" id="MF_00323">
    <property type="entry name" value="Ferrochelatase"/>
    <property type="match status" value="1"/>
</dbReference>
<dbReference type="Gene3D" id="3.40.50.1400">
    <property type="match status" value="2"/>
</dbReference>
<comment type="function">
    <text evidence="7">Involved in coproporphyrin-dependent heme b biosynthesis. Catalyzes the insertion of ferrous iron into coproporphyrin III to form Fe-coproporphyrin III.</text>
</comment>
<dbReference type="SUPFAM" id="SSF53800">
    <property type="entry name" value="Chelatase"/>
    <property type="match status" value="1"/>
</dbReference>
<keyword evidence="4 7" id="KW-0456">Lyase</keyword>
<evidence type="ECO:0000256" key="1">
    <source>
        <dbReference type="ARBA" id="ARBA00004744"/>
    </source>
</evidence>
<keyword evidence="10" id="KW-1185">Reference proteome</keyword>
<dbReference type="InterPro" id="IPR033659">
    <property type="entry name" value="Ferrochelatase_N"/>
</dbReference>
<evidence type="ECO:0000256" key="2">
    <source>
        <dbReference type="ARBA" id="ARBA00023004"/>
    </source>
</evidence>
<dbReference type="RefSeq" id="WP_109184878.1">
    <property type="nucleotide sequence ID" value="NZ_CP023693.1"/>
</dbReference>
<organism evidence="9 10">
    <name type="scientific">Streptomyces cinereoruber</name>
    <dbReference type="NCBI Taxonomy" id="67260"/>
    <lineage>
        <taxon>Bacteria</taxon>
        <taxon>Bacillati</taxon>
        <taxon>Actinomycetota</taxon>
        <taxon>Actinomycetes</taxon>
        <taxon>Kitasatosporales</taxon>
        <taxon>Streptomycetaceae</taxon>
        <taxon>Streptomyces</taxon>
    </lineage>
</organism>
<evidence type="ECO:0000256" key="5">
    <source>
        <dbReference type="ARBA" id="ARBA00023244"/>
    </source>
</evidence>
<dbReference type="Pfam" id="PF00762">
    <property type="entry name" value="Ferrochelatase"/>
    <property type="match status" value="1"/>
</dbReference>
<evidence type="ECO:0000256" key="7">
    <source>
        <dbReference type="HAMAP-Rule" id="MF_00323"/>
    </source>
</evidence>
<comment type="caution">
    <text evidence="7">Lacks conserved residue(s) required for the propagation of feature annotation.</text>
</comment>
<reference evidence="9 10" key="1">
    <citation type="submission" date="2017-09" db="EMBL/GenBank/DDBJ databases">
        <authorList>
            <person name="Lee N."/>
            <person name="Cho B.-K."/>
        </authorList>
    </citation>
    <scope>NUCLEOTIDE SEQUENCE [LARGE SCALE GENOMIC DNA]</scope>
    <source>
        <strain evidence="9 10">ATCC 19740</strain>
    </source>
</reference>
<dbReference type="PANTHER" id="PTHR11108:SF1">
    <property type="entry name" value="FERROCHELATASE, MITOCHONDRIAL"/>
    <property type="match status" value="1"/>
</dbReference>
<feature type="binding site" evidence="7">
    <location>
        <position position="59"/>
    </location>
    <ligand>
        <name>Fe-coproporphyrin III</name>
        <dbReference type="ChEBI" id="CHEBI:68438"/>
    </ligand>
</feature>
<dbReference type="CDD" id="cd00419">
    <property type="entry name" value="Ferrochelatase_C"/>
    <property type="match status" value="1"/>
</dbReference>
<dbReference type="GeneID" id="95458675"/>
<keyword evidence="3 7" id="KW-0350">Heme biosynthesis</keyword>
<sequence length="375" mass="40412">MSDQHDPAPYDALLLLSFGGPEGPDDVVPFLENVTRGRGIPKERLKEVGQHYFLFGGVSPINDQNRALLDALRKDFAQAGLGLPVHWGNRNWAPYLTDTLREMVTDGRRHIAVLTTSAYASYSGCRQYRENLADALATLEAEGLPLPRVDKLRHYFNHPGFVEPMTEGVLASLADLDPAVRDGAHLAFTTHSIPDSAADTSGPATGHGDGGAYVRQHLDVARTIADAVRERTGVDRPWKLVYQSRSGAPHVPWLEPDICDHLEELHGAGAPAAVMVPIGFVSDHMEVLYDLDTEATAKAAELGLPVRRSATVGSDPRFAAAVRDLVLERAATERGTRVERCALGALGPSHDLCPIGCCPARTERPAAAGADSPYA</sequence>
<name>A0ABX6BPQ2_9ACTN</name>
<keyword evidence="2 7" id="KW-0408">Iron</keyword>
<gene>
    <name evidence="7" type="primary">cpfC</name>
    <name evidence="9" type="ORF">CP977_33570</name>
</gene>
<evidence type="ECO:0000313" key="10">
    <source>
        <dbReference type="Proteomes" id="UP000326029"/>
    </source>
</evidence>
<comment type="catalytic activity">
    <reaction evidence="6">
        <text>Fe-coproporphyrin III + 2 H(+) = coproporphyrin III + Fe(2+)</text>
        <dbReference type="Rhea" id="RHEA:49572"/>
        <dbReference type="ChEBI" id="CHEBI:15378"/>
        <dbReference type="ChEBI" id="CHEBI:29033"/>
        <dbReference type="ChEBI" id="CHEBI:68438"/>
        <dbReference type="ChEBI" id="CHEBI:131725"/>
        <dbReference type="EC" id="4.99.1.9"/>
    </reaction>
    <physiologicalReaction direction="right-to-left" evidence="6">
        <dbReference type="Rhea" id="RHEA:49574"/>
    </physiologicalReaction>
</comment>
<evidence type="ECO:0000256" key="3">
    <source>
        <dbReference type="ARBA" id="ARBA00023133"/>
    </source>
</evidence>
<keyword evidence="7" id="KW-0963">Cytoplasm</keyword>
<feature type="binding site" evidence="7">
    <location>
        <position position="191"/>
    </location>
    <ligand>
        <name>Fe(2+)</name>
        <dbReference type="ChEBI" id="CHEBI:29033"/>
    </ligand>
</feature>
<protein>
    <recommendedName>
        <fullName evidence="7">Coproporphyrin III ferrochelatase</fullName>
        <ecNumber evidence="7">4.99.1.9</ecNumber>
    </recommendedName>
</protein>
<dbReference type="EC" id="4.99.1.9" evidence="7"/>
<comment type="pathway">
    <text evidence="1 7">Porphyrin-containing compound metabolism; protoheme biosynthesis.</text>
</comment>
<dbReference type="NCBIfam" id="NF000689">
    <property type="entry name" value="PRK00035.2-1"/>
    <property type="match status" value="1"/>
</dbReference>
<keyword evidence="7" id="KW-0479">Metal-binding</keyword>
<dbReference type="EMBL" id="CP023693">
    <property type="protein sequence ID" value="QEV36488.1"/>
    <property type="molecule type" value="Genomic_DNA"/>
</dbReference>